<organism evidence="1 2">
    <name type="scientific">Rhododendron molle</name>
    <name type="common">Chinese azalea</name>
    <name type="synonym">Azalea mollis</name>
    <dbReference type="NCBI Taxonomy" id="49168"/>
    <lineage>
        <taxon>Eukaryota</taxon>
        <taxon>Viridiplantae</taxon>
        <taxon>Streptophyta</taxon>
        <taxon>Embryophyta</taxon>
        <taxon>Tracheophyta</taxon>
        <taxon>Spermatophyta</taxon>
        <taxon>Magnoliopsida</taxon>
        <taxon>eudicotyledons</taxon>
        <taxon>Gunneridae</taxon>
        <taxon>Pentapetalae</taxon>
        <taxon>asterids</taxon>
        <taxon>Ericales</taxon>
        <taxon>Ericaceae</taxon>
        <taxon>Ericoideae</taxon>
        <taxon>Rhodoreae</taxon>
        <taxon>Rhododendron</taxon>
    </lineage>
</organism>
<name>A0ACC0ND55_RHOML</name>
<protein>
    <submittedName>
        <fullName evidence="1">Uncharacterized protein</fullName>
    </submittedName>
</protein>
<reference evidence="1" key="1">
    <citation type="submission" date="2022-02" db="EMBL/GenBank/DDBJ databases">
        <title>Plant Genome Project.</title>
        <authorList>
            <person name="Zhang R.-G."/>
        </authorList>
    </citation>
    <scope>NUCLEOTIDE SEQUENCE</scope>
    <source>
        <strain evidence="1">AT1</strain>
    </source>
</reference>
<comment type="caution">
    <text evidence="1">The sequence shown here is derived from an EMBL/GenBank/DDBJ whole genome shotgun (WGS) entry which is preliminary data.</text>
</comment>
<evidence type="ECO:0000313" key="1">
    <source>
        <dbReference type="EMBL" id="KAI8551272.1"/>
    </source>
</evidence>
<dbReference type="Proteomes" id="UP001062846">
    <property type="component" value="Chromosome 6"/>
</dbReference>
<sequence>MLSSLHSPRHLLLHHRYPTLPLPSKPLSSSSPKSLHSSHSQTLPLSPPPPQSPTPTSQILTTRESLLARRTTALDLAETFLRRLRRTEPHLHSFLHVSDAVLKEAEEIDRKIERNEAVGPLAGILVAVKDNICTADMPTTAGSRVLEGYRPPFDATAVRKLRESGAIIVGKTNLDEFGMGSTTEGSAYQVTANPWDLSRVPGGSSGGSAAAVSARQCVVSLGSDTGGSVRQPASFCGVVGLKPTYGLVSRYGLVAYASSLDVIGCFGSSVADAGILLHSISGHDRFDATSSTRQVPDFASQFISKDFLESKPLKGLRVGVIRETLDDGVDPEVISSIRGATSHLEELGCTVTEVSLPSFSLGLPAYYILASSESSSNLSRYDGVRYGNQVAADELNSLYEHSRAKGFGSEVKMRILMGTYALSAGYYDAYYKRAQQVRTLIRENFKDALDKNDILISPAAPSAAYKIGEKKNDPLAMYAGDIMTVNVNLAGLPALVLPCGFVEGGSNSLPVGFQLIGAAFEEEKLLKVGHIFEQTLQGCNFIPPLVADEFAC</sequence>
<evidence type="ECO:0000313" key="2">
    <source>
        <dbReference type="Proteomes" id="UP001062846"/>
    </source>
</evidence>
<accession>A0ACC0ND55</accession>
<gene>
    <name evidence="1" type="ORF">RHMOL_Rhmol06G0172700</name>
</gene>
<proteinExistence type="predicted"/>
<dbReference type="EMBL" id="CM046393">
    <property type="protein sequence ID" value="KAI8551272.1"/>
    <property type="molecule type" value="Genomic_DNA"/>
</dbReference>
<keyword evidence="2" id="KW-1185">Reference proteome</keyword>